<evidence type="ECO:0000256" key="2">
    <source>
        <dbReference type="ARBA" id="ARBA00022670"/>
    </source>
</evidence>
<dbReference type="Gene3D" id="1.20.5.340">
    <property type="match status" value="1"/>
</dbReference>
<keyword evidence="12" id="KW-1185">Reference proteome</keyword>
<reference evidence="9 12" key="2">
    <citation type="submission" date="2024-01" db="EMBL/GenBank/DDBJ databases">
        <title>Genome mining of biosynthetic gene clusters to explore secondary metabolites of Streptomyces sp.</title>
        <authorList>
            <person name="Baig A."/>
            <person name="Ajitkumar Shintre N."/>
            <person name="Kumar H."/>
            <person name="Anbarasu A."/>
            <person name="Ramaiah S."/>
        </authorList>
    </citation>
    <scope>NUCLEOTIDE SEQUENCE [LARGE SCALE GENOMIC DNA]</scope>
    <source>
        <strain evidence="9 12">A01</strain>
    </source>
</reference>
<feature type="signal peptide" evidence="7">
    <location>
        <begin position="1"/>
        <end position="32"/>
    </location>
</feature>
<evidence type="ECO:0000256" key="5">
    <source>
        <dbReference type="SAM" id="Coils"/>
    </source>
</evidence>
<dbReference type="InterPro" id="IPR000064">
    <property type="entry name" value="NLP_P60_dom"/>
</dbReference>
<dbReference type="InterPro" id="IPR051202">
    <property type="entry name" value="Peptidase_C40"/>
</dbReference>
<reference evidence="10 11" key="1">
    <citation type="journal article" date="2019" name="Nat. Commun.">
        <title>The antimicrobial potential of Streptomyces from insect microbiomes.</title>
        <authorList>
            <person name="Chevrette M.G."/>
            <person name="Carlson C.M."/>
            <person name="Ortega H.E."/>
            <person name="Thomas C."/>
            <person name="Ananiev G.E."/>
            <person name="Barns K.J."/>
            <person name="Book A.J."/>
            <person name="Cagnazzo J."/>
            <person name="Carlos C."/>
            <person name="Flanigan W."/>
            <person name="Grubbs K.J."/>
            <person name="Horn H.A."/>
            <person name="Hoffmann F.M."/>
            <person name="Klassen J.L."/>
            <person name="Knack J.J."/>
            <person name="Lewin G.R."/>
            <person name="McDonald B.R."/>
            <person name="Muller L."/>
            <person name="Melo W.G.P."/>
            <person name="Pinto-Tomas A.A."/>
            <person name="Schmitz A."/>
            <person name="Wendt-Pienkowski E."/>
            <person name="Wildman S."/>
            <person name="Zhao M."/>
            <person name="Zhang F."/>
            <person name="Bugni T.S."/>
            <person name="Andes D.R."/>
            <person name="Pupo M.T."/>
            <person name="Currie C.R."/>
        </authorList>
    </citation>
    <scope>NUCLEOTIDE SEQUENCE [LARGE SCALE GENOMIC DNA]</scope>
    <source>
        <strain evidence="10 11">SID5840</strain>
    </source>
</reference>
<dbReference type="RefSeq" id="WP_014912059.1">
    <property type="nucleotide sequence ID" value="NZ_BAZE01000007.1"/>
</dbReference>
<feature type="region of interest" description="Disordered" evidence="6">
    <location>
        <begin position="196"/>
        <end position="231"/>
    </location>
</feature>
<comment type="similarity">
    <text evidence="1">Belongs to the peptidase C40 family.</text>
</comment>
<accession>A0A7K2IMP5</accession>
<feature type="coiled-coil region" evidence="5">
    <location>
        <begin position="29"/>
        <end position="84"/>
    </location>
</feature>
<dbReference type="Proteomes" id="UP000467124">
    <property type="component" value="Unassembled WGS sequence"/>
</dbReference>
<evidence type="ECO:0000259" key="8">
    <source>
        <dbReference type="PROSITE" id="PS51935"/>
    </source>
</evidence>
<dbReference type="PANTHER" id="PTHR47053">
    <property type="entry name" value="MUREIN DD-ENDOPEPTIDASE MEPH-RELATED"/>
    <property type="match status" value="1"/>
</dbReference>
<feature type="domain" description="NlpC/P60" evidence="8">
    <location>
        <begin position="235"/>
        <end position="353"/>
    </location>
</feature>
<keyword evidence="2" id="KW-0645">Protease</keyword>
<feature type="compositionally biased region" description="Gly residues" evidence="6">
    <location>
        <begin position="211"/>
        <end position="230"/>
    </location>
</feature>
<keyword evidence="4" id="KW-0788">Thiol protease</keyword>
<dbReference type="Gene3D" id="3.90.1720.10">
    <property type="entry name" value="endopeptidase domain like (from Nostoc punctiforme)"/>
    <property type="match status" value="1"/>
</dbReference>
<dbReference type="Pfam" id="PF00877">
    <property type="entry name" value="NLPC_P60"/>
    <property type="match status" value="1"/>
</dbReference>
<dbReference type="OMA" id="VMVHAST"/>
<dbReference type="PROSITE" id="PS51935">
    <property type="entry name" value="NLPC_P60"/>
    <property type="match status" value="1"/>
</dbReference>
<keyword evidence="3" id="KW-0378">Hydrolase</keyword>
<keyword evidence="7" id="KW-0732">Signal</keyword>
<feature type="compositionally biased region" description="Acidic residues" evidence="6">
    <location>
        <begin position="167"/>
        <end position="178"/>
    </location>
</feature>
<name>A0A7K2IMP5_9ACTN</name>
<evidence type="ECO:0000256" key="1">
    <source>
        <dbReference type="ARBA" id="ARBA00007074"/>
    </source>
</evidence>
<evidence type="ECO:0000256" key="3">
    <source>
        <dbReference type="ARBA" id="ARBA00022801"/>
    </source>
</evidence>
<dbReference type="GeneID" id="91392356"/>
<evidence type="ECO:0000313" key="9">
    <source>
        <dbReference type="EMBL" id="MFB8770642.1"/>
    </source>
</evidence>
<dbReference type="GO" id="GO:0008234">
    <property type="term" value="F:cysteine-type peptidase activity"/>
    <property type="evidence" value="ECO:0007669"/>
    <property type="project" value="UniProtKB-KW"/>
</dbReference>
<evidence type="ECO:0000256" key="4">
    <source>
        <dbReference type="ARBA" id="ARBA00022807"/>
    </source>
</evidence>
<feature type="chain" id="PRO_5029771318" evidence="7">
    <location>
        <begin position="33"/>
        <end position="353"/>
    </location>
</feature>
<dbReference type="Proteomes" id="UP001585053">
    <property type="component" value="Unassembled WGS sequence"/>
</dbReference>
<comment type="caution">
    <text evidence="10">The sequence shown here is derived from an EMBL/GenBank/DDBJ whole genome shotgun (WGS) entry which is preliminary data.</text>
</comment>
<keyword evidence="5" id="KW-0175">Coiled coil</keyword>
<dbReference type="PANTHER" id="PTHR47053:SF1">
    <property type="entry name" value="MUREIN DD-ENDOPEPTIDASE MEPH-RELATED"/>
    <property type="match status" value="1"/>
</dbReference>
<dbReference type="AlphaFoldDB" id="A0A7K2IMP5"/>
<evidence type="ECO:0000313" key="10">
    <source>
        <dbReference type="EMBL" id="MYR31248.1"/>
    </source>
</evidence>
<evidence type="ECO:0000313" key="11">
    <source>
        <dbReference type="Proteomes" id="UP000467124"/>
    </source>
</evidence>
<dbReference type="SUPFAM" id="SSF54001">
    <property type="entry name" value="Cysteine proteinases"/>
    <property type="match status" value="1"/>
</dbReference>
<gene>
    <name evidence="10" type="ORF">GTW20_02905</name>
    <name evidence="9" type="ORF">VSQ78_23320</name>
</gene>
<dbReference type="GO" id="GO:0006508">
    <property type="term" value="P:proteolysis"/>
    <property type="evidence" value="ECO:0007669"/>
    <property type="project" value="UniProtKB-KW"/>
</dbReference>
<dbReference type="EMBL" id="JAYMRS010000013">
    <property type="protein sequence ID" value="MFB8770642.1"/>
    <property type="molecule type" value="Genomic_DNA"/>
</dbReference>
<sequence length="353" mass="36956">MSVFSGAPGRRSATIASIGVVVLLASSAVARAEPTSDEVREEIERLEEEFIGLNAAYNEAKEEHEAAEEKLTDLLADIEAAEKTVDDLSGGVRALANISYIGVDPTSPTQLIGASGPEEALEHQADLTYLSEQQQMGLDRYVDELDHLESLRSEAESTEESAAQALEEAEEATEEAEAAIAEQEELLSELTAEERAEATRNVDNGGESTTTGGGSGGNGSSGGGGGGGSYTGPASGNARTALDFAYAQIGKPYIWGGTGPDGYDCSGLTQAAWAQAGVSLPRTTYDQINAGQRVSWDDKQPGDLLFFYGSSPDHVGLYAGDGVMVHASTSARPIGTVTLNDHYRSNFVAAVRP</sequence>
<dbReference type="EMBL" id="WWHY01000001">
    <property type="protein sequence ID" value="MYR31248.1"/>
    <property type="molecule type" value="Genomic_DNA"/>
</dbReference>
<organism evidence="10 11">
    <name type="scientific">Nocardiopsis alba</name>
    <dbReference type="NCBI Taxonomy" id="53437"/>
    <lineage>
        <taxon>Bacteria</taxon>
        <taxon>Bacillati</taxon>
        <taxon>Actinomycetota</taxon>
        <taxon>Actinomycetes</taxon>
        <taxon>Streptosporangiales</taxon>
        <taxon>Nocardiopsidaceae</taxon>
        <taxon>Nocardiopsis</taxon>
    </lineage>
</organism>
<evidence type="ECO:0000256" key="6">
    <source>
        <dbReference type="SAM" id="MobiDB-lite"/>
    </source>
</evidence>
<evidence type="ECO:0000313" key="12">
    <source>
        <dbReference type="Proteomes" id="UP001585053"/>
    </source>
</evidence>
<feature type="region of interest" description="Disordered" evidence="6">
    <location>
        <begin position="151"/>
        <end position="178"/>
    </location>
</feature>
<proteinExistence type="inferred from homology"/>
<protein>
    <submittedName>
        <fullName evidence="9">C40 family peptidase</fullName>
    </submittedName>
    <submittedName>
        <fullName evidence="10">NlpC/P60 family protein</fullName>
    </submittedName>
</protein>
<evidence type="ECO:0000256" key="7">
    <source>
        <dbReference type="SAM" id="SignalP"/>
    </source>
</evidence>
<dbReference type="InterPro" id="IPR038765">
    <property type="entry name" value="Papain-like_cys_pep_sf"/>
</dbReference>